<evidence type="ECO:0000259" key="30">
    <source>
        <dbReference type="Pfam" id="PF23039"/>
    </source>
</evidence>
<evidence type="ECO:0000256" key="10">
    <source>
        <dbReference type="ARBA" id="ARBA00022753"/>
    </source>
</evidence>
<evidence type="ECO:0000256" key="6">
    <source>
        <dbReference type="ARBA" id="ARBA00022448"/>
    </source>
</evidence>
<dbReference type="InterPro" id="IPR000109">
    <property type="entry name" value="POT_fam"/>
</dbReference>
<feature type="transmembrane region" description="Helical" evidence="26">
    <location>
        <begin position="1349"/>
        <end position="1370"/>
    </location>
</feature>
<dbReference type="InterPro" id="IPR018456">
    <property type="entry name" value="PTR2_symporter_CS"/>
</dbReference>
<dbReference type="Gene3D" id="1.20.1250.20">
    <property type="entry name" value="MFS general substrate transporter like domains"/>
    <property type="match status" value="1"/>
</dbReference>
<keyword evidence="12" id="KW-0571">Peptide transport</keyword>
<evidence type="ECO:0000256" key="20">
    <source>
        <dbReference type="ARBA" id="ARBA00051424"/>
    </source>
</evidence>
<dbReference type="InterPro" id="IPR055423">
    <property type="entry name" value="Ig_TMEM132_5th"/>
</dbReference>
<evidence type="ECO:0000256" key="1">
    <source>
        <dbReference type="ARBA" id="ARBA00004155"/>
    </source>
</evidence>
<feature type="domain" description="Transmembrane protein TMEM132 C-terminal" evidence="28">
    <location>
        <begin position="889"/>
        <end position="975"/>
    </location>
</feature>
<feature type="transmembrane region" description="Helical" evidence="26">
    <location>
        <begin position="1680"/>
        <end position="1703"/>
    </location>
</feature>
<dbReference type="InterPro" id="IPR055424">
    <property type="entry name" value="Ig_TMEM132_6th"/>
</dbReference>
<dbReference type="Pfam" id="PF16070">
    <property type="entry name" value="Ig_TMEM132_4th"/>
    <property type="match status" value="1"/>
</dbReference>
<dbReference type="CDD" id="cd17348">
    <property type="entry name" value="MFS_SLC15A3_4"/>
    <property type="match status" value="1"/>
</dbReference>
<dbReference type="FunFam" id="1.20.1250.20:FF:000212">
    <property type="entry name" value="Solute carrier family 15 member 4"/>
    <property type="match status" value="1"/>
</dbReference>
<comment type="similarity">
    <text evidence="5">Belongs to the TMEM132 family.</text>
</comment>
<dbReference type="GO" id="GO:0005765">
    <property type="term" value="C:lysosomal membrane"/>
    <property type="evidence" value="ECO:0007669"/>
    <property type="project" value="UniProtKB-SubCell"/>
</dbReference>
<feature type="transmembrane region" description="Helical" evidence="26">
    <location>
        <begin position="1606"/>
        <end position="1625"/>
    </location>
</feature>
<evidence type="ECO:0000256" key="12">
    <source>
        <dbReference type="ARBA" id="ARBA00022856"/>
    </source>
</evidence>
<dbReference type="PROSITE" id="PS01023">
    <property type="entry name" value="PTR2_2"/>
    <property type="match status" value="1"/>
</dbReference>
<dbReference type="Pfam" id="PF23486">
    <property type="entry name" value="Ig_TMEM132_5th"/>
    <property type="match status" value="1"/>
</dbReference>
<keyword evidence="15 26" id="KW-1133">Transmembrane helix</keyword>
<dbReference type="GO" id="GO:0015031">
    <property type="term" value="P:protein transport"/>
    <property type="evidence" value="ECO:0007669"/>
    <property type="project" value="UniProtKB-KW"/>
</dbReference>
<feature type="domain" description="Transmembrane protein TMEM132 fifth" evidence="32">
    <location>
        <begin position="495"/>
        <end position="628"/>
    </location>
</feature>
<organism evidence="34 35">
    <name type="scientific">Etheostoma spectabile</name>
    <name type="common">orangethroat darter</name>
    <dbReference type="NCBI Taxonomy" id="54343"/>
    <lineage>
        <taxon>Eukaryota</taxon>
        <taxon>Metazoa</taxon>
        <taxon>Chordata</taxon>
        <taxon>Craniata</taxon>
        <taxon>Vertebrata</taxon>
        <taxon>Euteleostomi</taxon>
        <taxon>Actinopterygii</taxon>
        <taxon>Neopterygii</taxon>
        <taxon>Teleostei</taxon>
        <taxon>Neoteleostei</taxon>
        <taxon>Acanthomorphata</taxon>
        <taxon>Eupercaria</taxon>
        <taxon>Perciformes</taxon>
        <taxon>Percoidei</taxon>
        <taxon>Percidae</taxon>
        <taxon>Etheostomatinae</taxon>
        <taxon>Etheostoma</taxon>
    </lineage>
</organism>
<evidence type="ECO:0000259" key="33">
    <source>
        <dbReference type="Pfam" id="PF23487"/>
    </source>
</evidence>
<evidence type="ECO:0000256" key="17">
    <source>
        <dbReference type="ARBA" id="ARBA00023228"/>
    </source>
</evidence>
<dbReference type="GO" id="GO:0005290">
    <property type="term" value="F:L-histidine transmembrane transporter activity"/>
    <property type="evidence" value="ECO:0007669"/>
    <property type="project" value="UniProtKB-ARBA"/>
</dbReference>
<evidence type="ECO:0000259" key="31">
    <source>
        <dbReference type="Pfam" id="PF23481"/>
    </source>
</evidence>
<keyword evidence="8" id="KW-0399">Innate immunity</keyword>
<comment type="similarity">
    <text evidence="4 24">Belongs to the major facilitator superfamily. Proton-dependent oligopeptide transporter (POT/PTR) (TC 2.A.17) family.</text>
</comment>
<keyword evidence="9 24" id="KW-0812">Transmembrane</keyword>
<evidence type="ECO:0000256" key="26">
    <source>
        <dbReference type="SAM" id="Phobius"/>
    </source>
</evidence>
<protein>
    <recommendedName>
        <fullName evidence="23">Solute carrier family 15 member 4</fullName>
    </recommendedName>
</protein>
<comment type="caution">
    <text evidence="34">The sequence shown here is derived from an EMBL/GenBank/DDBJ whole genome shotgun (WGS) entry which is preliminary data.</text>
</comment>
<evidence type="ECO:0000256" key="15">
    <source>
        <dbReference type="ARBA" id="ARBA00022989"/>
    </source>
</evidence>
<name>A0A5J5DHH4_9PERO</name>
<feature type="domain" description="Transmembrane protein TMEM132 second Ig-like" evidence="31">
    <location>
        <begin position="144"/>
        <end position="268"/>
    </location>
</feature>
<reference evidence="34 35" key="1">
    <citation type="submission" date="2019-08" db="EMBL/GenBank/DDBJ databases">
        <title>A chromosome-level genome assembly, high-density linkage maps, and genome scans reveal the genomic architecture of hybrid incompatibilities underlying speciation via character displacement in darters (Percidae: Etheostominae).</title>
        <authorList>
            <person name="Moran R.L."/>
            <person name="Catchen J.M."/>
            <person name="Fuller R.C."/>
        </authorList>
    </citation>
    <scope>NUCLEOTIDE SEQUENCE [LARGE SCALE GENOMIC DNA]</scope>
    <source>
        <strain evidence="34">EspeVRDwgs_2016</strain>
        <tissue evidence="34">Muscle</tissue>
    </source>
</reference>
<dbReference type="EMBL" id="VOFY01000005">
    <property type="protein sequence ID" value="KAA8592792.1"/>
    <property type="molecule type" value="Genomic_DNA"/>
</dbReference>
<comment type="catalytic activity">
    <reaction evidence="19">
        <text>L-alanyl-gamma-D-glutamyl-meso-2,6-diaminopimelate(out) + n H(+)(out) = L-alanyl-gamma-D-glutamyl-meso-2,6-diaminopimelate(in) + n H(+)(in)</text>
        <dbReference type="Rhea" id="RHEA:64412"/>
        <dbReference type="ChEBI" id="CHEBI:15378"/>
        <dbReference type="ChEBI" id="CHEBI:61401"/>
    </reaction>
    <physiologicalReaction direction="left-to-right" evidence="19">
        <dbReference type="Rhea" id="RHEA:64413"/>
    </physiologicalReaction>
</comment>
<evidence type="ECO:0000256" key="11">
    <source>
        <dbReference type="ARBA" id="ARBA00022847"/>
    </source>
</evidence>
<feature type="non-terminal residue" evidence="34">
    <location>
        <position position="1912"/>
    </location>
</feature>
<feature type="domain" description="Transmembrane protein family 132 fourth" evidence="29">
    <location>
        <begin position="395"/>
        <end position="492"/>
    </location>
</feature>
<keyword evidence="16 26" id="KW-0472">Membrane</keyword>
<feature type="compositionally biased region" description="Polar residues" evidence="25">
    <location>
        <begin position="806"/>
        <end position="821"/>
    </location>
</feature>
<keyword evidence="6 24" id="KW-0813">Transport</keyword>
<dbReference type="PANTHER" id="PTHR13388">
    <property type="entry name" value="DETONATOR, ISOFORM E"/>
    <property type="match status" value="1"/>
</dbReference>
<sequence length="1912" mass="210596">MATLMLSDSAKEEEELRVFKMSDLRGWNSWYSGFALPICYFYLTDLSSKELTDFKSPVPFPVFLPVNYEVQDADFLFLKEAGQDFMRNSSMQSHTQPFVILRAIRQPAVNASYGTMSTEQLVPRDLIQTVQPFNVPDVFTFDWKIQAFVLTPRVFSSKPKVRVLFYVAGRDWGRGEGTVDELPCVTVYAFWQTQEVKGSCAMGGERGTCMAELAPAPSWFAPGSEGTSRERQDPSTGNPVELYYQTQPKVNGKCDSVDGSRKADSEPQPEFVPVTPMQRIGSVRLLQVPKGMATLSRLKLGNAIVIRTSSKPLKKTDFATFYILMASSVQLTNFTLRLDSSLLEVLQMDFEVEELSSPLDSQVIVWRLEIPSGSKNVAKTEGAMRIYTTQRDYVGLAPLVMGTEILNTAVLTGKKVVMPVRTVAVEEDGVVTDVSDYTDCSSTDEDVLKVSDRCDYVFVNGKETKGKVKLVVNFTYSYLSAQLEMNVWMPRLPLQIEVSDTELSQIKSWRVPILTSKRPGWTSDEDDRKGKGCMLQFQHALVRVLTHFLAEQADPRDPKAYFLGSDWQVDVTRLVRYFIKVEDPRVAKLQAGRVLSGRDLGTTAIQVFSPLSDAILAKTTIKVVDDKVTITELGVQLVTGLSMILQLSTGSNRAILATTTTQEVLQSPKQFSDGNQTPLDIYDPAYYRVTVTSLNLGVVSVQGSPPAVVAEGEGEGVLVRVEMSICESCQKSKRKSTVAVGNGSLKVKFQVNGWRPDDNTSNTDSSKDNGSDYGNNGKEVDRKQRKPSQDPSPRSSASDREKSARQKVTTTIKSTDRTFITSGSLGGVGKNSNSGNTGSPTSVVNISMMNSPSDSSRAFGSDNIIVEDMSSVSFTSTVKAPGNLVNYNNFPTKVVVPGQETAEVETGGEEILGNRPLTDLEIGMYALLGVFCLAILVFLINCISYVVKFRHKKPPCHGQEPTGHRHDWVWLGTDAELVMSVPGSPVQQDCQTTTTVIDIGPNKTASLPRRPSCLSSVTDSPLSCMGSLRSKPMHTESLHSPTSKRKRVQFTTFSTLERQHSPHLPPRENGHGIHWVGKEDSCEEEPQLALEMFTSKMAADMPSETELFTTEKHLFMAAWSSCWLLSWAKKTPAVLQKHWLRMANNKDASESTPLLDSGSGGRPSPPSVFQGRRLACAAILLAESLERIAFYGITSNLVLFLNTNPFYWEGTQASQAPLMFMGVTYLISPFGGWLADAYLGKFWTIVSSLILYFLGMLFFPFISNEDTRIQMCGDEAAFPVQPAECLSTNSTPPSNVTCPIRNPYCGPVVYSGLFLIALGVGTVKSNITPFGADQVKDRGPEATRRFFNWFYWCINLGAILSLGGVAYIQQNVGFKIGYIIPTVCLGVSFVVFLLGRTVFITKPADGSAFTDMFKILGFACCSKKPKEPNLLRTKPTLLDSAKVTYGGKYPEEKVEEVKSLVKILPVFFALIPYWTVYFQMQTTYILQGLHLRIPNSPSNITDDPQKMTFHFPAAWLTMFDAVLILMLIPLKDKVVDPILKRRGLLPSSLKRIAVGMFFVMWSAVAAGILETKRLEIIKSNGTIDQVLGKVIYYAADLPIWWQVPQYVLIGISEIFASIAGLEFAYSAAPKSMQSAIMGLFFFFSGIGSFVGSGLLAIVSLKEIGWMSSHKDFGNINDCSLHYYFFLLAGIQGITLLVFLIVSFKQKNAPACLKEQADKSLPTHFALKGIRLLGVSQLHVLAHPLNVLAVASCQCVNSGVATVRGDGGERGKLNPLPLGGGGVTFAVLGYAPCVCRPVHLALHVFLGRASVQQVAAFLEPAARVHHGGLFLLLWRQADLALQQLCLVPQPHPIVGVVQIFLALDRELLVSEPASCLNEVVVHIAATGKVHLCRKVSKVNRHILITITREFIPI</sequence>
<proteinExistence type="inferred from homology"/>
<evidence type="ECO:0000313" key="35">
    <source>
        <dbReference type="Proteomes" id="UP000327493"/>
    </source>
</evidence>
<evidence type="ECO:0000256" key="9">
    <source>
        <dbReference type="ARBA" id="ARBA00022692"/>
    </source>
</evidence>
<evidence type="ECO:0000259" key="32">
    <source>
        <dbReference type="Pfam" id="PF23486"/>
    </source>
</evidence>
<dbReference type="SUPFAM" id="SSF103473">
    <property type="entry name" value="MFS general substrate transporter"/>
    <property type="match status" value="1"/>
</dbReference>
<evidence type="ECO:0000256" key="21">
    <source>
        <dbReference type="ARBA" id="ARBA00051485"/>
    </source>
</evidence>
<evidence type="ECO:0000256" key="4">
    <source>
        <dbReference type="ARBA" id="ARBA00005982"/>
    </source>
</evidence>
<keyword evidence="10" id="KW-0967">Endosome</keyword>
<dbReference type="Pfam" id="PF15706">
    <property type="entry name" value="TMEM132_C"/>
    <property type="match status" value="1"/>
</dbReference>
<dbReference type="Pfam" id="PF00854">
    <property type="entry name" value="PTR2"/>
    <property type="match status" value="1"/>
</dbReference>
<feature type="domain" description="Transmembrane protein TMEM132 cohesin-like" evidence="30">
    <location>
        <begin position="337"/>
        <end position="393"/>
    </location>
</feature>
<evidence type="ECO:0000256" key="14">
    <source>
        <dbReference type="ARBA" id="ARBA00022927"/>
    </source>
</evidence>
<feature type="transmembrane region" description="Helical" evidence="26">
    <location>
        <begin position="1214"/>
        <end position="1235"/>
    </location>
</feature>
<feature type="region of interest" description="Disordered" evidence="25">
    <location>
        <begin position="751"/>
        <end position="839"/>
    </location>
</feature>
<dbReference type="Proteomes" id="UP000327493">
    <property type="component" value="Chromosome 5"/>
</dbReference>
<feature type="domain" description="Transmembrane protein TMEM132 N-terminal" evidence="27">
    <location>
        <begin position="66"/>
        <end position="126"/>
    </location>
</feature>
<accession>A0A5J5DHH4</accession>
<dbReference type="InterPro" id="IPR031435">
    <property type="entry name" value="TMEM132_N"/>
</dbReference>
<dbReference type="InterPro" id="IPR036259">
    <property type="entry name" value="MFS_trans_sf"/>
</dbReference>
<feature type="compositionally biased region" description="Low complexity" evidence="25">
    <location>
        <begin position="830"/>
        <end position="839"/>
    </location>
</feature>
<feature type="transmembrane region" description="Helical" evidence="26">
    <location>
        <begin position="1637"/>
        <end position="1660"/>
    </location>
</feature>
<keyword evidence="17" id="KW-0458">Lysosome</keyword>
<dbReference type="PANTHER" id="PTHR13388:SF23">
    <property type="entry name" value="TRANSMEMBRANE PROTEIN 132C"/>
    <property type="match status" value="1"/>
</dbReference>
<evidence type="ECO:0000256" key="7">
    <source>
        <dbReference type="ARBA" id="ARBA00022553"/>
    </source>
</evidence>
<evidence type="ECO:0000256" key="18">
    <source>
        <dbReference type="ARBA" id="ARBA00047275"/>
    </source>
</evidence>
<gene>
    <name evidence="34" type="ORF">FQN60_018247</name>
</gene>
<keyword evidence="13" id="KW-0391">Immunity</keyword>
<dbReference type="GO" id="GO:0031901">
    <property type="term" value="C:early endosome membrane"/>
    <property type="evidence" value="ECO:0007669"/>
    <property type="project" value="UniProtKB-SubCell"/>
</dbReference>
<dbReference type="InterPro" id="IPR055422">
    <property type="entry name" value="Ig_TMEM132_2nd"/>
</dbReference>
<evidence type="ECO:0000313" key="34">
    <source>
        <dbReference type="EMBL" id="KAA8592792.1"/>
    </source>
</evidence>
<feature type="transmembrane region" description="Helical" evidence="26">
    <location>
        <begin position="1551"/>
        <end position="1569"/>
    </location>
</feature>
<dbReference type="Pfam" id="PF23039">
    <property type="entry name" value="TMEM132_3rd"/>
    <property type="match status" value="1"/>
</dbReference>
<evidence type="ECO:0000256" key="23">
    <source>
        <dbReference type="ARBA" id="ARBA00070840"/>
    </source>
</evidence>
<dbReference type="InterPro" id="IPR031437">
    <property type="entry name" value="Ig_TMEM132_4th"/>
</dbReference>
<evidence type="ECO:0000259" key="29">
    <source>
        <dbReference type="Pfam" id="PF16070"/>
    </source>
</evidence>
<dbReference type="GO" id="GO:0045087">
    <property type="term" value="P:innate immune response"/>
    <property type="evidence" value="ECO:0007669"/>
    <property type="project" value="UniProtKB-KW"/>
</dbReference>
<feature type="transmembrane region" description="Helical" evidence="26">
    <location>
        <begin position="1460"/>
        <end position="1480"/>
    </location>
</feature>
<evidence type="ECO:0000256" key="2">
    <source>
        <dbReference type="ARBA" id="ARBA00004479"/>
    </source>
</evidence>
<dbReference type="InterPro" id="IPR031436">
    <property type="entry name" value="TMEM132_C"/>
</dbReference>
<keyword evidence="7" id="KW-0597">Phosphoprotein</keyword>
<comment type="catalytic activity">
    <reaction evidence="22">
        <text>glycylglycylglycine(out) + n H(+)(out) = glycylglycylglycine(in) + n H(+)(in)</text>
        <dbReference type="Rhea" id="RHEA:76391"/>
        <dbReference type="ChEBI" id="CHEBI:15378"/>
        <dbReference type="ChEBI" id="CHEBI:195214"/>
    </reaction>
    <physiologicalReaction direction="left-to-right" evidence="22">
        <dbReference type="Rhea" id="RHEA:76392"/>
    </physiologicalReaction>
</comment>
<feature type="transmembrane region" description="Helical" evidence="26">
    <location>
        <begin position="922"/>
        <end position="947"/>
    </location>
</feature>
<keyword evidence="11" id="KW-0769">Symport</keyword>
<dbReference type="GO" id="GO:0015293">
    <property type="term" value="F:symporter activity"/>
    <property type="evidence" value="ECO:0007669"/>
    <property type="project" value="UniProtKB-KW"/>
</dbReference>
<dbReference type="Pfam" id="PF15705">
    <property type="entry name" value="TMEM132_N"/>
    <property type="match status" value="1"/>
</dbReference>
<feature type="region of interest" description="Disordered" evidence="25">
    <location>
        <begin position="220"/>
        <end position="241"/>
    </location>
</feature>
<feature type="transmembrane region" description="Helical" evidence="26">
    <location>
        <begin position="1509"/>
        <end position="1530"/>
    </location>
</feature>
<feature type="transmembrane region" description="Helical" evidence="26">
    <location>
        <begin position="1242"/>
        <end position="1262"/>
    </location>
</feature>
<evidence type="ECO:0000259" key="27">
    <source>
        <dbReference type="Pfam" id="PF15705"/>
    </source>
</evidence>
<comment type="catalytic activity">
    <reaction evidence="21">
        <text>L-histidine(out) + n H(+)(out) = L-histidine(in) + n H(+)(in)</text>
        <dbReference type="Rhea" id="RHEA:76379"/>
        <dbReference type="ChEBI" id="CHEBI:15378"/>
        <dbReference type="ChEBI" id="CHEBI:57595"/>
    </reaction>
    <physiologicalReaction direction="left-to-right" evidence="21">
        <dbReference type="Rhea" id="RHEA:76380"/>
    </physiologicalReaction>
</comment>
<dbReference type="InterPro" id="IPR055421">
    <property type="entry name" value="TMEM132_3rd"/>
</dbReference>
<evidence type="ECO:0000256" key="25">
    <source>
        <dbReference type="SAM" id="MobiDB-lite"/>
    </source>
</evidence>
<evidence type="ECO:0000256" key="5">
    <source>
        <dbReference type="ARBA" id="ARBA00006166"/>
    </source>
</evidence>
<dbReference type="InterPro" id="IPR026307">
    <property type="entry name" value="TMEM132"/>
</dbReference>
<dbReference type="GO" id="GO:0006857">
    <property type="term" value="P:oligopeptide transport"/>
    <property type="evidence" value="ECO:0007669"/>
    <property type="project" value="InterPro"/>
</dbReference>
<feature type="transmembrane region" description="Helical" evidence="26">
    <location>
        <begin position="1376"/>
        <end position="1394"/>
    </location>
</feature>
<evidence type="ECO:0000256" key="19">
    <source>
        <dbReference type="ARBA" id="ARBA00051156"/>
    </source>
</evidence>
<evidence type="ECO:0000256" key="8">
    <source>
        <dbReference type="ARBA" id="ARBA00022588"/>
    </source>
</evidence>
<comment type="subcellular location">
    <subcellularLocation>
        <location evidence="3">Early endosome membrane</location>
        <topology evidence="3">Multi-pass membrane protein</topology>
    </subcellularLocation>
    <subcellularLocation>
        <location evidence="1">Lysosome membrane</location>
        <topology evidence="1">Multi-pass membrane protein</topology>
    </subcellularLocation>
    <subcellularLocation>
        <location evidence="24">Membrane</location>
        <topology evidence="24">Multi-pass membrane protein</topology>
    </subcellularLocation>
    <subcellularLocation>
        <location evidence="2">Membrane</location>
        <topology evidence="2">Single-pass type I membrane protein</topology>
    </subcellularLocation>
</comment>
<evidence type="ECO:0000256" key="3">
    <source>
        <dbReference type="ARBA" id="ARBA00004520"/>
    </source>
</evidence>
<comment type="catalytic activity">
    <reaction evidence="18">
        <text>N-acetyl-D-muramoyl-L-alanyl-D-isoglutamine(out) + n H(+)(out) = N-acetyl-D-muramoyl-L-alanyl-D-isoglutamine(in) + n H(+)(in)</text>
        <dbReference type="Rhea" id="RHEA:76371"/>
        <dbReference type="ChEBI" id="CHEBI:15378"/>
        <dbReference type="ChEBI" id="CHEBI:155830"/>
    </reaction>
    <physiologicalReaction direction="left-to-right" evidence="18">
        <dbReference type="Rhea" id="RHEA:76372"/>
    </physiologicalReaction>
</comment>
<evidence type="ECO:0000259" key="28">
    <source>
        <dbReference type="Pfam" id="PF15706"/>
    </source>
</evidence>
<evidence type="ECO:0000256" key="22">
    <source>
        <dbReference type="ARBA" id="ARBA00051489"/>
    </source>
</evidence>
<dbReference type="Pfam" id="PF23487">
    <property type="entry name" value="Ig_TMEM132_6th"/>
    <property type="match status" value="1"/>
</dbReference>
<evidence type="ECO:0000256" key="16">
    <source>
        <dbReference type="ARBA" id="ARBA00023136"/>
    </source>
</evidence>
<keyword evidence="35" id="KW-1185">Reference proteome</keyword>
<evidence type="ECO:0000256" key="13">
    <source>
        <dbReference type="ARBA" id="ARBA00022859"/>
    </source>
</evidence>
<keyword evidence="14" id="KW-0653">Protein transport</keyword>
<dbReference type="Pfam" id="PF23481">
    <property type="entry name" value="Ig_TMEM132_2nd"/>
    <property type="match status" value="1"/>
</dbReference>
<feature type="domain" description="Transmembrane protein TMEM132 sixth" evidence="33">
    <location>
        <begin position="629"/>
        <end position="731"/>
    </location>
</feature>
<comment type="catalytic activity">
    <reaction evidence="20">
        <text>carnosine(out) + n H(+)(out) = carnosine(in) + n H(+)(in)</text>
        <dbReference type="Rhea" id="RHEA:76383"/>
        <dbReference type="ChEBI" id="CHEBI:15378"/>
        <dbReference type="ChEBI" id="CHEBI:57485"/>
    </reaction>
    <physiologicalReaction direction="left-to-right" evidence="20">
        <dbReference type="Rhea" id="RHEA:76384"/>
    </physiologicalReaction>
</comment>
<evidence type="ECO:0000256" key="24">
    <source>
        <dbReference type="RuleBase" id="RU003755"/>
    </source>
</evidence>